<feature type="region of interest" description="Disordered" evidence="2">
    <location>
        <begin position="1"/>
        <end position="47"/>
    </location>
</feature>
<dbReference type="InterPro" id="IPR035969">
    <property type="entry name" value="Rab-GAP_TBC_sf"/>
</dbReference>
<dbReference type="PANTHER" id="PTHR20913:SF7">
    <property type="entry name" value="RE60063P"/>
    <property type="match status" value="1"/>
</dbReference>
<keyword evidence="3" id="KW-1133">Transmembrane helix</keyword>
<comment type="caution">
    <text evidence="5">The sequence shown here is derived from an EMBL/GenBank/DDBJ whole genome shotgun (WGS) entry which is preliminary data.</text>
</comment>
<evidence type="ECO:0000256" key="1">
    <source>
        <dbReference type="ARBA" id="ARBA00022468"/>
    </source>
</evidence>
<dbReference type="Gene3D" id="1.10.8.1310">
    <property type="match status" value="1"/>
</dbReference>
<evidence type="ECO:0000256" key="3">
    <source>
        <dbReference type="SAM" id="Phobius"/>
    </source>
</evidence>
<dbReference type="PROSITE" id="PS50086">
    <property type="entry name" value="TBC_RABGAP"/>
    <property type="match status" value="1"/>
</dbReference>
<organism evidence="5 6">
    <name type="scientific">Patellaria atrata CBS 101060</name>
    <dbReference type="NCBI Taxonomy" id="1346257"/>
    <lineage>
        <taxon>Eukaryota</taxon>
        <taxon>Fungi</taxon>
        <taxon>Dikarya</taxon>
        <taxon>Ascomycota</taxon>
        <taxon>Pezizomycotina</taxon>
        <taxon>Dothideomycetes</taxon>
        <taxon>Dothideomycetes incertae sedis</taxon>
        <taxon>Patellariales</taxon>
        <taxon>Patellariaceae</taxon>
        <taxon>Patellaria</taxon>
    </lineage>
</organism>
<dbReference type="OrthoDB" id="206700at2759"/>
<gene>
    <name evidence="5" type="ORF">M501DRAFT_995892</name>
</gene>
<dbReference type="GO" id="GO:0005096">
    <property type="term" value="F:GTPase activator activity"/>
    <property type="evidence" value="ECO:0007669"/>
    <property type="project" value="UniProtKB-KW"/>
</dbReference>
<dbReference type="Pfam" id="PF00566">
    <property type="entry name" value="RabGAP-TBC"/>
    <property type="match status" value="1"/>
</dbReference>
<evidence type="ECO:0000313" key="6">
    <source>
        <dbReference type="Proteomes" id="UP000799429"/>
    </source>
</evidence>
<sequence>MASMFAAARSSDDEKNPKFSTTADPTAAHSPDNQSTTSDEKSTESFSEAQSVKVTHIREACLKEDLDALVELSTTSGGLIQDELRRDAWPLLLGCRSHLTDSSWSTLPPHRDEGQVNLDVNRSFVYYPKGESERQINLRKEDLSDLIVQVLRQHPKLCYFQGYHDIVQVLLLVLGPELAAPAVARLSLLKLRDFMLPTLTAAVDQLHLIPPILYAADPELCRHLPLNHPFFALSATLTLYAHNIEEYSDIARLYDFLLAREAVMPVYLFAAIILARKKELLEMPADEPEIIHIMLSKLPHPLHLENLIFEAISLYKRLPPQSLPFHAWNRISRYSVLKTAKDCQALTQQSLEDGERLWEKHSSQVWRQEMIKKTAKQVKSNMWVYRRPAGALGIAIAVGVFALWLGRTGLVPLNLRDNGNGMIKDPFRRFLQLLSHFRLW</sequence>
<reference evidence="5" key="1">
    <citation type="journal article" date="2020" name="Stud. Mycol.">
        <title>101 Dothideomycetes genomes: a test case for predicting lifestyles and emergence of pathogens.</title>
        <authorList>
            <person name="Haridas S."/>
            <person name="Albert R."/>
            <person name="Binder M."/>
            <person name="Bloem J."/>
            <person name="Labutti K."/>
            <person name="Salamov A."/>
            <person name="Andreopoulos B."/>
            <person name="Baker S."/>
            <person name="Barry K."/>
            <person name="Bills G."/>
            <person name="Bluhm B."/>
            <person name="Cannon C."/>
            <person name="Castanera R."/>
            <person name="Culley D."/>
            <person name="Daum C."/>
            <person name="Ezra D."/>
            <person name="Gonzalez J."/>
            <person name="Henrissat B."/>
            <person name="Kuo A."/>
            <person name="Liang C."/>
            <person name="Lipzen A."/>
            <person name="Lutzoni F."/>
            <person name="Magnuson J."/>
            <person name="Mondo S."/>
            <person name="Nolan M."/>
            <person name="Ohm R."/>
            <person name="Pangilinan J."/>
            <person name="Park H.-J."/>
            <person name="Ramirez L."/>
            <person name="Alfaro M."/>
            <person name="Sun H."/>
            <person name="Tritt A."/>
            <person name="Yoshinaga Y."/>
            <person name="Zwiers L.-H."/>
            <person name="Turgeon B."/>
            <person name="Goodwin S."/>
            <person name="Spatafora J."/>
            <person name="Crous P."/>
            <person name="Grigoriev I."/>
        </authorList>
    </citation>
    <scope>NUCLEOTIDE SEQUENCE</scope>
    <source>
        <strain evidence="5">CBS 101060</strain>
    </source>
</reference>
<dbReference type="FunFam" id="1.10.472.80:FF:000060">
    <property type="entry name" value="TBC domain protein, putative"/>
    <property type="match status" value="1"/>
</dbReference>
<keyword evidence="1" id="KW-0343">GTPase activation</keyword>
<dbReference type="SMART" id="SM00164">
    <property type="entry name" value="TBC"/>
    <property type="match status" value="1"/>
</dbReference>
<dbReference type="InterPro" id="IPR045913">
    <property type="entry name" value="TBC20/Gyp8-like"/>
</dbReference>
<keyword evidence="3" id="KW-0812">Transmembrane</keyword>
<dbReference type="FunFam" id="1.10.8.1310:FF:000001">
    <property type="entry name" value="TBC1 domain family, member 20"/>
    <property type="match status" value="1"/>
</dbReference>
<keyword evidence="6" id="KW-1185">Reference proteome</keyword>
<feature type="transmembrane region" description="Helical" evidence="3">
    <location>
        <begin position="389"/>
        <end position="406"/>
    </location>
</feature>
<dbReference type="Proteomes" id="UP000799429">
    <property type="component" value="Unassembled WGS sequence"/>
</dbReference>
<protein>
    <recommendedName>
        <fullName evidence="4">Rab-GAP TBC domain-containing protein</fullName>
    </recommendedName>
</protein>
<name>A0A9P4S7B0_9PEZI</name>
<keyword evidence="3" id="KW-0472">Membrane</keyword>
<evidence type="ECO:0000313" key="5">
    <source>
        <dbReference type="EMBL" id="KAF2837310.1"/>
    </source>
</evidence>
<dbReference type="Gene3D" id="1.10.472.80">
    <property type="entry name" value="Ypt/Rab-GAP domain of gyp1p, domain 3"/>
    <property type="match status" value="1"/>
</dbReference>
<dbReference type="GO" id="GO:0005789">
    <property type="term" value="C:endoplasmic reticulum membrane"/>
    <property type="evidence" value="ECO:0007669"/>
    <property type="project" value="TreeGrafter"/>
</dbReference>
<dbReference type="GO" id="GO:0006888">
    <property type="term" value="P:endoplasmic reticulum to Golgi vesicle-mediated transport"/>
    <property type="evidence" value="ECO:0007669"/>
    <property type="project" value="TreeGrafter"/>
</dbReference>
<dbReference type="EMBL" id="MU006100">
    <property type="protein sequence ID" value="KAF2837310.1"/>
    <property type="molecule type" value="Genomic_DNA"/>
</dbReference>
<dbReference type="InterPro" id="IPR000195">
    <property type="entry name" value="Rab-GAP-TBC_dom"/>
</dbReference>
<proteinExistence type="predicted"/>
<feature type="transmembrane region" description="Helical" evidence="3">
    <location>
        <begin position="257"/>
        <end position="275"/>
    </location>
</feature>
<evidence type="ECO:0000256" key="2">
    <source>
        <dbReference type="SAM" id="MobiDB-lite"/>
    </source>
</evidence>
<evidence type="ECO:0000259" key="4">
    <source>
        <dbReference type="PROSITE" id="PS50086"/>
    </source>
</evidence>
<dbReference type="AlphaFoldDB" id="A0A9P4S7B0"/>
<accession>A0A9P4S7B0</accession>
<feature type="domain" description="Rab-GAP TBC" evidence="4">
    <location>
        <begin position="79"/>
        <end position="261"/>
    </location>
</feature>
<dbReference type="PANTHER" id="PTHR20913">
    <property type="entry name" value="TBC1 DOMAIN FAMILY MEMBER 20/GTPASE"/>
    <property type="match status" value="1"/>
</dbReference>
<dbReference type="SUPFAM" id="SSF47923">
    <property type="entry name" value="Ypt/Rab-GAP domain of gyp1p"/>
    <property type="match status" value="2"/>
</dbReference>